<proteinExistence type="predicted"/>
<organism evidence="1 2">
    <name type="scientific">Trypanosoma theileri</name>
    <dbReference type="NCBI Taxonomy" id="67003"/>
    <lineage>
        <taxon>Eukaryota</taxon>
        <taxon>Discoba</taxon>
        <taxon>Euglenozoa</taxon>
        <taxon>Kinetoplastea</taxon>
        <taxon>Metakinetoplastina</taxon>
        <taxon>Trypanosomatida</taxon>
        <taxon>Trypanosomatidae</taxon>
        <taxon>Trypanosoma</taxon>
    </lineage>
</organism>
<gene>
    <name evidence="1" type="ORF">TM35_000072190</name>
</gene>
<reference evidence="1 2" key="1">
    <citation type="submission" date="2017-03" db="EMBL/GenBank/DDBJ databases">
        <title>An alternative strategy for trypanosome survival in the mammalian bloodstream revealed through genome and transcriptome analysis of the ubiquitous bovine parasite Trypanosoma (Megatrypanum) theileri.</title>
        <authorList>
            <person name="Kelly S."/>
            <person name="Ivens A."/>
            <person name="Mott A."/>
            <person name="O'Neill E."/>
            <person name="Emms D."/>
            <person name="Macleod O."/>
            <person name="Voorheis P."/>
            <person name="Matthews J."/>
            <person name="Matthews K."/>
            <person name="Carrington M."/>
        </authorList>
    </citation>
    <scope>NUCLEOTIDE SEQUENCE [LARGE SCALE GENOMIC DNA]</scope>
    <source>
        <strain evidence="1">Edinburgh</strain>
    </source>
</reference>
<dbReference type="EMBL" id="NBCO01000007">
    <property type="protein sequence ID" value="ORC90795.1"/>
    <property type="molecule type" value="Genomic_DNA"/>
</dbReference>
<evidence type="ECO:0000313" key="1">
    <source>
        <dbReference type="EMBL" id="ORC90795.1"/>
    </source>
</evidence>
<dbReference type="AlphaFoldDB" id="A0A1X0P1L4"/>
<sequence length="112" mass="12407">MTPAPRMVYSAVVRNTASRPAKLRVIYAMPKGPHQEEQVRVAPGKSLKLNQKLVHQGSAVLTGHIQRILIEGEKHHAATLEAPFEGVISPVKDYPLEIVEESGLLKLRRAVR</sequence>
<comment type="caution">
    <text evidence="1">The sequence shown here is derived from an EMBL/GenBank/DDBJ whole genome shotgun (WGS) entry which is preliminary data.</text>
</comment>
<dbReference type="VEuPathDB" id="TriTrypDB:TM35_000072190"/>
<protein>
    <submittedName>
        <fullName evidence="1">Uncharacterized protein</fullName>
    </submittedName>
</protein>
<evidence type="ECO:0000313" key="2">
    <source>
        <dbReference type="Proteomes" id="UP000192257"/>
    </source>
</evidence>
<accession>A0A1X0P1L4</accession>
<dbReference type="OrthoDB" id="248942at2759"/>
<dbReference type="RefSeq" id="XP_028884861.1">
    <property type="nucleotide sequence ID" value="XM_029023665.1"/>
</dbReference>
<dbReference type="GeneID" id="39983445"/>
<dbReference type="Proteomes" id="UP000192257">
    <property type="component" value="Unassembled WGS sequence"/>
</dbReference>
<keyword evidence="2" id="KW-1185">Reference proteome</keyword>
<name>A0A1X0P1L4_9TRYP</name>